<feature type="region of interest" description="Disordered" evidence="1">
    <location>
        <begin position="204"/>
        <end position="227"/>
    </location>
</feature>
<reference evidence="2" key="1">
    <citation type="submission" date="2020-04" db="EMBL/GenBank/DDBJ databases">
        <title>Hybrid Assembly of Korean Phytophthora infestans isolates.</title>
        <authorList>
            <person name="Prokchorchik M."/>
            <person name="Lee Y."/>
            <person name="Seo J."/>
            <person name="Cho J.-H."/>
            <person name="Park Y.-E."/>
            <person name="Jang D.-C."/>
            <person name="Im J.-S."/>
            <person name="Choi J.-G."/>
            <person name="Park H.-J."/>
            <person name="Lee G.-B."/>
            <person name="Lee Y.-G."/>
            <person name="Hong S.-Y."/>
            <person name="Cho K."/>
            <person name="Sohn K.H."/>
        </authorList>
    </citation>
    <scope>NUCLEOTIDE SEQUENCE</scope>
    <source>
        <strain evidence="2">KR_1_A1</strain>
        <strain evidence="3">KR_2_A2</strain>
    </source>
</reference>
<comment type="caution">
    <text evidence="2">The sequence shown here is derived from an EMBL/GenBank/DDBJ whole genome shotgun (WGS) entry which is preliminary data.</text>
</comment>
<evidence type="ECO:0000313" key="3">
    <source>
        <dbReference type="EMBL" id="KAF4139895.1"/>
    </source>
</evidence>
<accession>A0A833TLZ4</accession>
<gene>
    <name evidence="2" type="ORF">GN244_ATG01945</name>
    <name evidence="3" type="ORF">GN958_ATG10884</name>
</gene>
<organism evidence="2 4">
    <name type="scientific">Phytophthora infestans</name>
    <name type="common">Potato late blight agent</name>
    <name type="synonym">Botrytis infestans</name>
    <dbReference type="NCBI Taxonomy" id="4787"/>
    <lineage>
        <taxon>Eukaryota</taxon>
        <taxon>Sar</taxon>
        <taxon>Stramenopiles</taxon>
        <taxon>Oomycota</taxon>
        <taxon>Peronosporomycetes</taxon>
        <taxon>Peronosporales</taxon>
        <taxon>Peronosporaceae</taxon>
        <taxon>Phytophthora</taxon>
    </lineage>
</organism>
<proteinExistence type="predicted"/>
<sequence length="227" mass="25259">MVLAFGREIVPSTQTRQPSLSVQVDAEGGPFDELVYFEVVASDIDTHGPAYLCFVKDAQAIAAQRGESCEVVHAKYTEYGELVCGVMLAVHEHWIKPISLGKGRYRKDTELAYIVFACSTGAKINNQMKGNYVIYAVETLTGTTASLSDGESEPRHELSIFKKKMIAKTNYVEDLMSVEWMWLSLFRHLQGVNDNYTAIAQARKKEEEEANSTSSIKAVDECSEAEK</sequence>
<keyword evidence="4" id="KW-1185">Reference proteome</keyword>
<dbReference type="EMBL" id="WSZM01000042">
    <property type="protein sequence ID" value="KAF4045655.1"/>
    <property type="molecule type" value="Genomic_DNA"/>
</dbReference>
<name>A0A833TLZ4_PHYIN</name>
<feature type="compositionally biased region" description="Basic and acidic residues" evidence="1">
    <location>
        <begin position="218"/>
        <end position="227"/>
    </location>
</feature>
<dbReference type="EMBL" id="JAACNO010001536">
    <property type="protein sequence ID" value="KAF4139895.1"/>
    <property type="molecule type" value="Genomic_DNA"/>
</dbReference>
<evidence type="ECO:0000256" key="1">
    <source>
        <dbReference type="SAM" id="MobiDB-lite"/>
    </source>
</evidence>
<dbReference type="Proteomes" id="UP000704712">
    <property type="component" value="Unassembled WGS sequence"/>
</dbReference>
<evidence type="ECO:0000313" key="4">
    <source>
        <dbReference type="Proteomes" id="UP000602510"/>
    </source>
</evidence>
<dbReference type="Proteomes" id="UP000602510">
    <property type="component" value="Unassembled WGS sequence"/>
</dbReference>
<evidence type="ECO:0000313" key="2">
    <source>
        <dbReference type="EMBL" id="KAF4045655.1"/>
    </source>
</evidence>
<dbReference type="AlphaFoldDB" id="A0A833TLZ4"/>
<protein>
    <submittedName>
        <fullName evidence="2">Uncharacterized protein</fullName>
    </submittedName>
</protein>